<dbReference type="WBParaSite" id="Csp11.Scaffold520.g2827.t2">
    <property type="protein sequence ID" value="Csp11.Scaffold520.g2827.t2"/>
    <property type="gene ID" value="Csp11.Scaffold520.g2827"/>
</dbReference>
<dbReference type="Proteomes" id="UP000095282">
    <property type="component" value="Unplaced"/>
</dbReference>
<proteinExistence type="predicted"/>
<keyword evidence="2" id="KW-1185">Reference proteome</keyword>
<dbReference type="AlphaFoldDB" id="A0A1I7T6B3"/>
<evidence type="ECO:0000313" key="2">
    <source>
        <dbReference type="Proteomes" id="UP000095282"/>
    </source>
</evidence>
<sequence>MSQKLTRKELKTLKNTLGKQGITMEEHAQAQNLPRPLEVLQVDCFSFEPAEPHPHGWYVGFGVEYNGVGISEGTPGGPASSTSSEADEIPAENREFDDDESSGFDSDPPSSEEEAGGDELMNRRSSDDSDKGQLLYGVDEQFYVDKSLTARNVTVHDADMTRTFVTNDLVTTNRFEVAKTSEPDDEIHHGYQMISDDAAPCVISHSDDLDDPPAENTSSGLWCNFVVSLKDLKTPEKPQKLEIPEEKLKTIPLDSEKLAQISAAMANFQLPTPPGWEGVSDSKILDFVRQRV</sequence>
<organism evidence="2 3">
    <name type="scientific">Caenorhabditis tropicalis</name>
    <dbReference type="NCBI Taxonomy" id="1561998"/>
    <lineage>
        <taxon>Eukaryota</taxon>
        <taxon>Metazoa</taxon>
        <taxon>Ecdysozoa</taxon>
        <taxon>Nematoda</taxon>
        <taxon>Chromadorea</taxon>
        <taxon>Rhabditida</taxon>
        <taxon>Rhabditina</taxon>
        <taxon>Rhabditomorpha</taxon>
        <taxon>Rhabditoidea</taxon>
        <taxon>Rhabditidae</taxon>
        <taxon>Peloderinae</taxon>
        <taxon>Caenorhabditis</taxon>
    </lineage>
</organism>
<protein>
    <submittedName>
        <fullName evidence="3">Anaphase-promoting complex subunit 13</fullName>
    </submittedName>
</protein>
<accession>A0A1I7T6B3</accession>
<feature type="compositionally biased region" description="Acidic residues" evidence="1">
    <location>
        <begin position="85"/>
        <end position="102"/>
    </location>
</feature>
<feature type="compositionally biased region" description="Low complexity" evidence="1">
    <location>
        <begin position="71"/>
        <end position="84"/>
    </location>
</feature>
<name>A0A1I7T6B3_9PELO</name>
<feature type="compositionally biased region" description="Basic and acidic residues" evidence="1">
    <location>
        <begin position="120"/>
        <end position="131"/>
    </location>
</feature>
<feature type="region of interest" description="Disordered" evidence="1">
    <location>
        <begin position="70"/>
        <end position="132"/>
    </location>
</feature>
<evidence type="ECO:0000256" key="1">
    <source>
        <dbReference type="SAM" id="MobiDB-lite"/>
    </source>
</evidence>
<reference evidence="3" key="1">
    <citation type="submission" date="2016-11" db="UniProtKB">
        <authorList>
            <consortium name="WormBaseParasite"/>
        </authorList>
    </citation>
    <scope>IDENTIFICATION</scope>
</reference>
<evidence type="ECO:0000313" key="3">
    <source>
        <dbReference type="WBParaSite" id="Csp11.Scaffold520.g2827.t2"/>
    </source>
</evidence>